<evidence type="ECO:0000259" key="7">
    <source>
        <dbReference type="Pfam" id="PF16998"/>
    </source>
</evidence>
<evidence type="ECO:0000256" key="3">
    <source>
        <dbReference type="ARBA" id="ARBA00023136"/>
    </source>
</evidence>
<dbReference type="InterPro" id="IPR008816">
    <property type="entry name" value="Gly_zipper_2TM_dom"/>
</dbReference>
<comment type="subcellular location">
    <subcellularLocation>
        <location evidence="1">Membrane</location>
    </subcellularLocation>
</comment>
<evidence type="ECO:0008006" key="10">
    <source>
        <dbReference type="Google" id="ProtNLM"/>
    </source>
</evidence>
<keyword evidence="3" id="KW-0472">Membrane</keyword>
<dbReference type="InterPro" id="IPR032635">
    <property type="entry name" value="Anti_2"/>
</dbReference>
<feature type="domain" description="Surface antigen" evidence="7">
    <location>
        <begin position="76"/>
        <end position="156"/>
    </location>
</feature>
<dbReference type="AlphaFoldDB" id="A0A1G2EZP3"/>
<gene>
    <name evidence="8" type="ORF">A3J00_01175</name>
</gene>
<name>A0A1G2EZP3_9BACT</name>
<feature type="domain" description="Glycine zipper 2TM" evidence="6">
    <location>
        <begin position="28"/>
        <end position="69"/>
    </location>
</feature>
<organism evidence="8 9">
    <name type="scientific">Candidatus Niyogibacteria bacterium RIFCSPLOWO2_02_FULL_45_13</name>
    <dbReference type="NCBI Taxonomy" id="1801725"/>
    <lineage>
        <taxon>Bacteria</taxon>
        <taxon>Candidatus Niyogiibacteriota</taxon>
    </lineage>
</organism>
<dbReference type="PIRSF" id="PIRSF002721">
    <property type="entry name" value="Surface_antigen_Rickettsia"/>
    <property type="match status" value="1"/>
</dbReference>
<accession>A0A1G2EZP3</accession>
<reference evidence="8 9" key="1">
    <citation type="journal article" date="2016" name="Nat. Commun.">
        <title>Thousands of microbial genomes shed light on interconnected biogeochemical processes in an aquifer system.</title>
        <authorList>
            <person name="Anantharaman K."/>
            <person name="Brown C.T."/>
            <person name="Hug L.A."/>
            <person name="Sharon I."/>
            <person name="Castelle C.J."/>
            <person name="Probst A.J."/>
            <person name="Thomas B.C."/>
            <person name="Singh A."/>
            <person name="Wilkins M.J."/>
            <person name="Karaoz U."/>
            <person name="Brodie E.L."/>
            <person name="Williams K.H."/>
            <person name="Hubbard S.S."/>
            <person name="Banfield J.F."/>
        </authorList>
    </citation>
    <scope>NUCLEOTIDE SEQUENCE [LARGE SCALE GENOMIC DNA]</scope>
</reference>
<evidence type="ECO:0000256" key="4">
    <source>
        <dbReference type="ARBA" id="ARBA00023139"/>
    </source>
</evidence>
<keyword evidence="4" id="KW-0449">Lipoprotein</keyword>
<evidence type="ECO:0000256" key="1">
    <source>
        <dbReference type="ARBA" id="ARBA00004370"/>
    </source>
</evidence>
<keyword evidence="2" id="KW-0732">Signal</keyword>
<evidence type="ECO:0000313" key="9">
    <source>
        <dbReference type="Proteomes" id="UP000178428"/>
    </source>
</evidence>
<evidence type="ECO:0000256" key="5">
    <source>
        <dbReference type="SAM" id="MobiDB-lite"/>
    </source>
</evidence>
<dbReference type="STRING" id="1801725.A3J00_01175"/>
<proteinExistence type="predicted"/>
<dbReference type="PANTHER" id="PTHR35603:SF2">
    <property type="entry name" value="OUTER MEMBRANE LIPOPROTEIN"/>
    <property type="match status" value="1"/>
</dbReference>
<dbReference type="Proteomes" id="UP000178428">
    <property type="component" value="Unassembled WGS sequence"/>
</dbReference>
<protein>
    <recommendedName>
        <fullName evidence="10">17 kDa surface antigen</fullName>
    </recommendedName>
</protein>
<dbReference type="Pfam" id="PF16998">
    <property type="entry name" value="17kDa_Anti_2"/>
    <property type="match status" value="1"/>
</dbReference>
<dbReference type="Pfam" id="PF05433">
    <property type="entry name" value="Rick_17kDa_Anti"/>
    <property type="match status" value="1"/>
</dbReference>
<dbReference type="EMBL" id="MHMR01000007">
    <property type="protein sequence ID" value="OGZ31269.1"/>
    <property type="molecule type" value="Genomic_DNA"/>
</dbReference>
<dbReference type="InterPro" id="IPR051407">
    <property type="entry name" value="Bact_OM_lipoprot/Surf_antigen"/>
</dbReference>
<evidence type="ECO:0000259" key="6">
    <source>
        <dbReference type="Pfam" id="PF05433"/>
    </source>
</evidence>
<feature type="compositionally biased region" description="Basic and acidic residues" evidence="5">
    <location>
        <begin position="81"/>
        <end position="92"/>
    </location>
</feature>
<dbReference type="PANTHER" id="PTHR35603">
    <property type="match status" value="1"/>
</dbReference>
<dbReference type="InterPro" id="IPR016364">
    <property type="entry name" value="Surface_antigen_Rickettsia"/>
</dbReference>
<keyword evidence="4" id="KW-0564">Palmitate</keyword>
<dbReference type="GO" id="GO:0019867">
    <property type="term" value="C:outer membrane"/>
    <property type="evidence" value="ECO:0007669"/>
    <property type="project" value="InterPro"/>
</dbReference>
<feature type="region of interest" description="Disordered" evidence="5">
    <location>
        <begin position="139"/>
        <end position="159"/>
    </location>
</feature>
<sequence length="159" mass="17034">MKKVTTLTVVLALIICFPVISYADNRGIGGILGGILGGVIGSKVGKGKGKTAATIGGALIGVLIGSEVGRQLDERDKELMDKKTQEALEKSKSGHPNVWVNPDNGHDGIITPGKAGRDSNGRYCREFQQEIRVDGRTERAYGKACREPDGSWKITEQIK</sequence>
<feature type="region of interest" description="Disordered" evidence="5">
    <location>
        <begin position="81"/>
        <end position="121"/>
    </location>
</feature>
<evidence type="ECO:0000256" key="2">
    <source>
        <dbReference type="ARBA" id="ARBA00022729"/>
    </source>
</evidence>
<comment type="caution">
    <text evidence="8">The sequence shown here is derived from an EMBL/GenBank/DDBJ whole genome shotgun (WGS) entry which is preliminary data.</text>
</comment>
<evidence type="ECO:0000313" key="8">
    <source>
        <dbReference type="EMBL" id="OGZ31269.1"/>
    </source>
</evidence>